<sequence length="189" mass="21844">MFSRVSRAILVIWASLWMAQLTTISSFEERYNILEPGYTEKKEVQDIYQSDYLKAKRADQMYSFGFGKRDSLASPGKVLSDSPERLNTFLTYKRVPQHFALSLGKHFVPDTNNLDDKCSIIYVFGLGTRKGAVDRFSFGKRGEKQFNFGLGKRTSLKVGILQKYEDFIKRRFHFGLGKRMDREYSFGLG</sequence>
<evidence type="ECO:0000256" key="1">
    <source>
        <dbReference type="SAM" id="SignalP"/>
    </source>
</evidence>
<gene>
    <name evidence="3" type="primary">LOC111088311</name>
</gene>
<keyword evidence="2" id="KW-1185">Reference proteome</keyword>
<feature type="signal peptide" evidence="1">
    <location>
        <begin position="1"/>
        <end position="26"/>
    </location>
</feature>
<dbReference type="Proteomes" id="UP000694941">
    <property type="component" value="Unplaced"/>
</dbReference>
<organism evidence="2 3">
    <name type="scientific">Limulus polyphemus</name>
    <name type="common">Atlantic horseshoe crab</name>
    <dbReference type="NCBI Taxonomy" id="6850"/>
    <lineage>
        <taxon>Eukaryota</taxon>
        <taxon>Metazoa</taxon>
        <taxon>Ecdysozoa</taxon>
        <taxon>Arthropoda</taxon>
        <taxon>Chelicerata</taxon>
        <taxon>Merostomata</taxon>
        <taxon>Xiphosura</taxon>
        <taxon>Limulidae</taxon>
        <taxon>Limulus</taxon>
    </lineage>
</organism>
<protein>
    <submittedName>
        <fullName evidence="3">Allatostatins-like</fullName>
    </submittedName>
</protein>
<keyword evidence="1" id="KW-0732">Signal</keyword>
<dbReference type="GeneID" id="111088311"/>
<dbReference type="RefSeq" id="XP_022253756.1">
    <property type="nucleotide sequence ID" value="XM_022398048.1"/>
</dbReference>
<accession>A0ABM1TD00</accession>
<name>A0ABM1TD00_LIMPO</name>
<evidence type="ECO:0000313" key="3">
    <source>
        <dbReference type="RefSeq" id="XP_022253756.1"/>
    </source>
</evidence>
<reference evidence="3" key="1">
    <citation type="submission" date="2025-08" db="UniProtKB">
        <authorList>
            <consortium name="RefSeq"/>
        </authorList>
    </citation>
    <scope>IDENTIFICATION</scope>
    <source>
        <tissue evidence="3">Muscle</tissue>
    </source>
</reference>
<evidence type="ECO:0000313" key="2">
    <source>
        <dbReference type="Proteomes" id="UP000694941"/>
    </source>
</evidence>
<feature type="chain" id="PRO_5045904774" evidence="1">
    <location>
        <begin position="27"/>
        <end position="189"/>
    </location>
</feature>
<proteinExistence type="predicted"/>